<evidence type="ECO:0000313" key="2">
    <source>
        <dbReference type="Proteomes" id="UP000268908"/>
    </source>
</evidence>
<dbReference type="Proteomes" id="UP000268908">
    <property type="component" value="Unassembled WGS sequence"/>
</dbReference>
<dbReference type="OrthoDB" id="8687690at2"/>
<gene>
    <name evidence="1" type="ORF">DFR35_1856</name>
</gene>
<dbReference type="EMBL" id="RCCI01000005">
    <property type="protein sequence ID" value="RLJ65200.1"/>
    <property type="molecule type" value="Genomic_DNA"/>
</dbReference>
<keyword evidence="2" id="KW-1185">Reference proteome</keyword>
<accession>A0A497XDZ2</accession>
<protein>
    <submittedName>
        <fullName evidence="1">Uncharacterized protein</fullName>
    </submittedName>
</protein>
<evidence type="ECO:0000313" key="1">
    <source>
        <dbReference type="EMBL" id="RLJ65200.1"/>
    </source>
</evidence>
<dbReference type="AlphaFoldDB" id="A0A497XDZ2"/>
<sequence>MITLEREMSASRGEFLHGLGLAFPGRVEESGGLLRVDDGAAAMEIALTPLPDRTIALLRLPNMKVRIRFTTGSREQQEAMLARMDRAMQRGGG</sequence>
<organism evidence="1 2">
    <name type="scientific">Sulfurisoma sediminicola</name>
    <dbReference type="NCBI Taxonomy" id="1381557"/>
    <lineage>
        <taxon>Bacteria</taxon>
        <taxon>Pseudomonadati</taxon>
        <taxon>Pseudomonadota</taxon>
        <taxon>Betaproteobacteria</taxon>
        <taxon>Nitrosomonadales</taxon>
        <taxon>Sterolibacteriaceae</taxon>
        <taxon>Sulfurisoma</taxon>
    </lineage>
</organism>
<comment type="caution">
    <text evidence="1">The sequence shown here is derived from an EMBL/GenBank/DDBJ whole genome shotgun (WGS) entry which is preliminary data.</text>
</comment>
<reference evidence="1 2" key="1">
    <citation type="submission" date="2018-10" db="EMBL/GenBank/DDBJ databases">
        <title>Genomic Encyclopedia of Type Strains, Phase IV (KMG-IV): sequencing the most valuable type-strain genomes for metagenomic binning, comparative biology and taxonomic classification.</title>
        <authorList>
            <person name="Goeker M."/>
        </authorList>
    </citation>
    <scope>NUCLEOTIDE SEQUENCE [LARGE SCALE GENOMIC DNA]</scope>
    <source>
        <strain evidence="1 2">DSM 26916</strain>
    </source>
</reference>
<proteinExistence type="predicted"/>
<dbReference type="RefSeq" id="WP_121241863.1">
    <property type="nucleotide sequence ID" value="NZ_BHVV01000008.1"/>
</dbReference>
<name>A0A497XDZ2_9PROT</name>